<evidence type="ECO:0000313" key="2">
    <source>
        <dbReference type="EMBL" id="RPB07555.1"/>
    </source>
</evidence>
<feature type="transmembrane region" description="Helical" evidence="1">
    <location>
        <begin position="81"/>
        <end position="102"/>
    </location>
</feature>
<proteinExistence type="predicted"/>
<protein>
    <submittedName>
        <fullName evidence="2">Uncharacterized protein</fullName>
    </submittedName>
</protein>
<evidence type="ECO:0000313" key="3">
    <source>
        <dbReference type="Proteomes" id="UP000277580"/>
    </source>
</evidence>
<dbReference type="Proteomes" id="UP000277580">
    <property type="component" value="Unassembled WGS sequence"/>
</dbReference>
<keyword evidence="3" id="KW-1185">Reference proteome</keyword>
<keyword evidence="1" id="KW-1133">Transmembrane helix</keyword>
<sequence length="159" mass="17747">MLYQTIKQGVALAPRIRVHPGFLHFVNKTQMRNFSSEVGAGGEQSSEMTGSNVMGERVAKLEGKCSSLHGETVRLDGWNKYVIAFGVGTVLLGIGGAFFKILDYDAKQNGEMKAYMKTTVETSEKVLQSKLDVMESKLDVIESKLLAEIRLMQNRRGWW</sequence>
<dbReference type="OrthoDB" id="5417219at2759"/>
<name>A0A3N4KP55_9PEZI</name>
<organism evidence="2 3">
    <name type="scientific">Morchella conica CCBAS932</name>
    <dbReference type="NCBI Taxonomy" id="1392247"/>
    <lineage>
        <taxon>Eukaryota</taxon>
        <taxon>Fungi</taxon>
        <taxon>Dikarya</taxon>
        <taxon>Ascomycota</taxon>
        <taxon>Pezizomycotina</taxon>
        <taxon>Pezizomycetes</taxon>
        <taxon>Pezizales</taxon>
        <taxon>Morchellaceae</taxon>
        <taxon>Morchella</taxon>
    </lineage>
</organism>
<dbReference type="InParanoid" id="A0A3N4KP55"/>
<accession>A0A3N4KP55</accession>
<evidence type="ECO:0000256" key="1">
    <source>
        <dbReference type="SAM" id="Phobius"/>
    </source>
</evidence>
<keyword evidence="1" id="KW-0812">Transmembrane</keyword>
<keyword evidence="1" id="KW-0472">Membrane</keyword>
<dbReference type="AlphaFoldDB" id="A0A3N4KP55"/>
<reference evidence="2 3" key="1">
    <citation type="journal article" date="2018" name="Nat. Ecol. Evol.">
        <title>Pezizomycetes genomes reveal the molecular basis of ectomycorrhizal truffle lifestyle.</title>
        <authorList>
            <person name="Murat C."/>
            <person name="Payen T."/>
            <person name="Noel B."/>
            <person name="Kuo A."/>
            <person name="Morin E."/>
            <person name="Chen J."/>
            <person name="Kohler A."/>
            <person name="Krizsan K."/>
            <person name="Balestrini R."/>
            <person name="Da Silva C."/>
            <person name="Montanini B."/>
            <person name="Hainaut M."/>
            <person name="Levati E."/>
            <person name="Barry K.W."/>
            <person name="Belfiori B."/>
            <person name="Cichocki N."/>
            <person name="Clum A."/>
            <person name="Dockter R.B."/>
            <person name="Fauchery L."/>
            <person name="Guy J."/>
            <person name="Iotti M."/>
            <person name="Le Tacon F."/>
            <person name="Lindquist E.A."/>
            <person name="Lipzen A."/>
            <person name="Malagnac F."/>
            <person name="Mello A."/>
            <person name="Molinier V."/>
            <person name="Miyauchi S."/>
            <person name="Poulain J."/>
            <person name="Riccioni C."/>
            <person name="Rubini A."/>
            <person name="Sitrit Y."/>
            <person name="Splivallo R."/>
            <person name="Traeger S."/>
            <person name="Wang M."/>
            <person name="Zifcakova L."/>
            <person name="Wipf D."/>
            <person name="Zambonelli A."/>
            <person name="Paolocci F."/>
            <person name="Nowrousian M."/>
            <person name="Ottonello S."/>
            <person name="Baldrian P."/>
            <person name="Spatafora J.W."/>
            <person name="Henrissat B."/>
            <person name="Nagy L.G."/>
            <person name="Aury J.M."/>
            <person name="Wincker P."/>
            <person name="Grigoriev I.V."/>
            <person name="Bonfante P."/>
            <person name="Martin F.M."/>
        </authorList>
    </citation>
    <scope>NUCLEOTIDE SEQUENCE [LARGE SCALE GENOMIC DNA]</scope>
    <source>
        <strain evidence="2 3">CCBAS932</strain>
    </source>
</reference>
<dbReference type="EMBL" id="ML119180">
    <property type="protein sequence ID" value="RPB07555.1"/>
    <property type="molecule type" value="Genomic_DNA"/>
</dbReference>
<gene>
    <name evidence="2" type="ORF">P167DRAFT_568552</name>
</gene>